<feature type="signal peptide" evidence="1">
    <location>
        <begin position="1"/>
        <end position="27"/>
    </location>
</feature>
<sequence>MSVRSTLATAALLAGALVSDIAGSAQAAVGLDLHVVRPAEGESVAAGGVLKVSGSASDRGYPEPIMIDSVTVSIDGGPEIPAELRPGLPTTRTVFLFELRTPAPAVVGAHRVRVTATNDQLRTLSKSVQFFVVNQ</sequence>
<organism evidence="2 3">
    <name type="scientific">Lentzea tibetensis</name>
    <dbReference type="NCBI Taxonomy" id="2591470"/>
    <lineage>
        <taxon>Bacteria</taxon>
        <taxon>Bacillati</taxon>
        <taxon>Actinomycetota</taxon>
        <taxon>Actinomycetes</taxon>
        <taxon>Pseudonocardiales</taxon>
        <taxon>Pseudonocardiaceae</taxon>
        <taxon>Lentzea</taxon>
    </lineage>
</organism>
<keyword evidence="3" id="KW-1185">Reference proteome</keyword>
<proteinExistence type="predicted"/>
<dbReference type="Gene3D" id="2.60.40.650">
    <property type="match status" value="1"/>
</dbReference>
<comment type="caution">
    <text evidence="2">The sequence shown here is derived from an EMBL/GenBank/DDBJ whole genome shotgun (WGS) entry which is preliminary data.</text>
</comment>
<keyword evidence="1" id="KW-0732">Signal</keyword>
<accession>A0A563EW01</accession>
<reference evidence="2 3" key="1">
    <citation type="submission" date="2019-07" db="EMBL/GenBank/DDBJ databases">
        <title>Lentzea xizangensis sp. nov., isolated from Qinghai-Tibetan Plateau Soils.</title>
        <authorList>
            <person name="Huang J."/>
        </authorList>
    </citation>
    <scope>NUCLEOTIDE SEQUENCE [LARGE SCALE GENOMIC DNA]</scope>
    <source>
        <strain evidence="2 3">FXJ1.1311</strain>
    </source>
</reference>
<evidence type="ECO:0000256" key="1">
    <source>
        <dbReference type="SAM" id="SignalP"/>
    </source>
</evidence>
<protein>
    <submittedName>
        <fullName evidence="2">Uncharacterized protein</fullName>
    </submittedName>
</protein>
<dbReference type="EMBL" id="VOBR01000007">
    <property type="protein sequence ID" value="TWP51752.1"/>
    <property type="molecule type" value="Genomic_DNA"/>
</dbReference>
<dbReference type="Proteomes" id="UP000316639">
    <property type="component" value="Unassembled WGS sequence"/>
</dbReference>
<gene>
    <name evidence="2" type="ORF">FKR81_12870</name>
</gene>
<evidence type="ECO:0000313" key="2">
    <source>
        <dbReference type="EMBL" id="TWP51752.1"/>
    </source>
</evidence>
<evidence type="ECO:0000313" key="3">
    <source>
        <dbReference type="Proteomes" id="UP000316639"/>
    </source>
</evidence>
<dbReference type="AlphaFoldDB" id="A0A563EW01"/>
<feature type="chain" id="PRO_5022237491" evidence="1">
    <location>
        <begin position="28"/>
        <end position="135"/>
    </location>
</feature>
<name>A0A563EW01_9PSEU</name>
<dbReference type="RefSeq" id="WP_146351427.1">
    <property type="nucleotide sequence ID" value="NZ_VOBR01000007.1"/>
</dbReference>